<accession>A0ABX4MHA7</accession>
<comment type="caution">
    <text evidence="1">The sequence shown here is derived from an EMBL/GenBank/DDBJ whole genome shotgun (WGS) entry which is preliminary data.</text>
</comment>
<name>A0ABX4MHA7_9ACTO</name>
<protein>
    <submittedName>
        <fullName evidence="1">Uncharacterized protein</fullName>
    </submittedName>
</protein>
<gene>
    <name evidence="1" type="ORF">BW737_001995</name>
</gene>
<evidence type="ECO:0000313" key="1">
    <source>
        <dbReference type="EMBL" id="PHP53529.1"/>
    </source>
</evidence>
<organism evidence="1 2">
    <name type="scientific">Actinomyces ruminis</name>
    <dbReference type="NCBI Taxonomy" id="1937003"/>
    <lineage>
        <taxon>Bacteria</taxon>
        <taxon>Bacillati</taxon>
        <taxon>Actinomycetota</taxon>
        <taxon>Actinomycetes</taxon>
        <taxon>Actinomycetales</taxon>
        <taxon>Actinomycetaceae</taxon>
        <taxon>Actinomyces</taxon>
    </lineage>
</organism>
<keyword evidence="2" id="KW-1185">Reference proteome</keyword>
<proteinExistence type="predicted"/>
<reference evidence="1 2" key="1">
    <citation type="submission" date="2017-10" db="EMBL/GenBank/DDBJ databases">
        <title>Draft genome sequence of cellulolytic Actinomyces sp CtC72 isolated from cattle rumen fluid.</title>
        <authorList>
            <person name="Joshi A.J."/>
            <person name="Vasudevan G."/>
            <person name="Lanjekar V.B."/>
            <person name="Hivarkar S."/>
            <person name="Engineer A."/>
            <person name="Pore S.D."/>
            <person name="Dhakephalkar P.K."/>
            <person name="Dagar S."/>
        </authorList>
    </citation>
    <scope>NUCLEOTIDE SEQUENCE [LARGE SCALE GENOMIC DNA]</scope>
    <source>
        <strain evidence="2">CtC72</strain>
    </source>
</reference>
<dbReference type="RefSeq" id="WP_086615200.1">
    <property type="nucleotide sequence ID" value="NZ_MTPX02000014.1"/>
</dbReference>
<dbReference type="Proteomes" id="UP000194577">
    <property type="component" value="Unassembled WGS sequence"/>
</dbReference>
<dbReference type="EMBL" id="MTPX02000014">
    <property type="protein sequence ID" value="PHP53529.1"/>
    <property type="molecule type" value="Genomic_DNA"/>
</dbReference>
<evidence type="ECO:0000313" key="2">
    <source>
        <dbReference type="Proteomes" id="UP000194577"/>
    </source>
</evidence>
<sequence>MISTTNPQYATATELRRFNIAPEDAIDAEVLPTGALYITPAVRDPEYDLAVIESEQDLPATDTMPVPLHVIRGRFEGTASHFNVYLPPAHIWRGRFFQYTYPMDDENASARKLCFGADAGGYTVQASGMSGYRHAAAAARAGRLLAAEYYGSGNRPIHGYLYGPSGGSFQTMGGVECTSGIWDGFVPTVMGTPVSLPNNFFIRALARLALVDVGEQIRAAVLDGRDLAEGLSPLQMEVFEEVTALGVPLSAWSEPGYVLGDLDRDGLPNADSLTDFQAALKTMDPDYAEDFWTLHGYEGTEDTPLGELLRSRLVDAVGTVSRVVVNSEQAIALVVTGLPEVAGQADNVDLHLSMPGAEELVLTAHPLRPAESEMRGRIGDVAPDELALAVPADAPPEVLVALAGRPDGWNVRVENRWDLAVRLYHRHQVPPPEEGFDVYDRFRERDGESLRPQRSLRAAQLMAMGVTGGVTYSGRFDGKVMLVSSQEDADAYTWHADWYRRRVVAAVGAQEAERCLRVYITEHADHHDGPVSPAKRDRLVNYDPVVEQALRDLAAWCEDGVEPPASTGYRVAGGQVILAPTVAERAGLQPLVRIAVSDGVDRADDGVEASGPICVTHGSRVRLRADAGAPAGAGRIVSAAWKRAGVGDFEVLDITPGRKATIEWEIDADEPGEHIVVVTVASVRGDGADLTRVSNLARLRLLVV</sequence>